<name>A0AAV7JSH0_9METZ</name>
<feature type="coiled-coil region" evidence="3">
    <location>
        <begin position="68"/>
        <end position="95"/>
    </location>
</feature>
<evidence type="ECO:0000256" key="2">
    <source>
        <dbReference type="ARBA" id="ARBA00019580"/>
    </source>
</evidence>
<dbReference type="AlphaFoldDB" id="A0AAV7JSH0"/>
<evidence type="ECO:0000313" key="4">
    <source>
        <dbReference type="EMBL" id="KAI6651698.1"/>
    </source>
</evidence>
<keyword evidence="5" id="KW-1185">Reference proteome</keyword>
<proteinExistence type="inferred from homology"/>
<dbReference type="Proteomes" id="UP001165289">
    <property type="component" value="Unassembled WGS sequence"/>
</dbReference>
<comment type="similarity">
    <text evidence="1">Belongs to the BLOC1S5 family.</text>
</comment>
<comment type="caution">
    <text evidence="4">The sequence shown here is derived from an EMBL/GenBank/DDBJ whole genome shotgun (WGS) entry which is preliminary data.</text>
</comment>
<dbReference type="GO" id="GO:0030133">
    <property type="term" value="C:transport vesicle"/>
    <property type="evidence" value="ECO:0007669"/>
    <property type="project" value="InterPro"/>
</dbReference>
<dbReference type="InterPro" id="IPR017243">
    <property type="entry name" value="Bloc1s5"/>
</dbReference>
<dbReference type="PANTHER" id="PTHR31784">
    <property type="entry name" value="BIOGENESIS OF LYSOSOME-RELATED ORGANELLES COMPLEX 1 SUBUNIT 5"/>
    <property type="match status" value="1"/>
</dbReference>
<evidence type="ECO:0000256" key="3">
    <source>
        <dbReference type="SAM" id="Coils"/>
    </source>
</evidence>
<dbReference type="GO" id="GO:0031083">
    <property type="term" value="C:BLOC-1 complex"/>
    <property type="evidence" value="ECO:0007669"/>
    <property type="project" value="InterPro"/>
</dbReference>
<evidence type="ECO:0000256" key="1">
    <source>
        <dbReference type="ARBA" id="ARBA00010754"/>
    </source>
</evidence>
<evidence type="ECO:0000313" key="5">
    <source>
        <dbReference type="Proteomes" id="UP001165289"/>
    </source>
</evidence>
<dbReference type="PANTHER" id="PTHR31784:SF2">
    <property type="entry name" value="BIOGENESIS OF LYSOSOME-RELATED ORGANELLES COMPLEX 1 SUBUNIT 5"/>
    <property type="match status" value="1"/>
</dbReference>
<reference evidence="4 5" key="1">
    <citation type="journal article" date="2023" name="BMC Biol.">
        <title>The compact genome of the sponge Oopsacas minuta (Hexactinellida) is lacking key metazoan core genes.</title>
        <authorList>
            <person name="Santini S."/>
            <person name="Schenkelaars Q."/>
            <person name="Jourda C."/>
            <person name="Duchesne M."/>
            <person name="Belahbib H."/>
            <person name="Rocher C."/>
            <person name="Selva M."/>
            <person name="Riesgo A."/>
            <person name="Vervoort M."/>
            <person name="Leys S.P."/>
            <person name="Kodjabachian L."/>
            <person name="Le Bivic A."/>
            <person name="Borchiellini C."/>
            <person name="Claverie J.M."/>
            <person name="Renard E."/>
        </authorList>
    </citation>
    <scope>NUCLEOTIDE SEQUENCE [LARGE SCALE GENOMIC DNA]</scope>
    <source>
        <strain evidence="4">SPO-2</strain>
    </source>
</reference>
<sequence length="159" mass="18321">MAVIANDISKDIGIVYSRLFDNQSAINAESKNMLYEFETKRGDKELIKMNSSVEMISTVNNELFPNIVKVAKDNIQNMNEKVKATTEKTDEILNENNSFQLNLSDEKKALEEEWEKFQSWLVIEREKVDSKFVKQMSELRENFSDIDGLTSSGKQPKND</sequence>
<keyword evidence="3" id="KW-0175">Coiled coil</keyword>
<dbReference type="Pfam" id="PF14942">
    <property type="entry name" value="Muted"/>
    <property type="match status" value="1"/>
</dbReference>
<protein>
    <recommendedName>
        <fullName evidence="2">Biogenesis of lysosome-related organelles complex 1 subunit 5</fullName>
    </recommendedName>
</protein>
<accession>A0AAV7JSH0</accession>
<dbReference type="EMBL" id="JAKMXF010000302">
    <property type="protein sequence ID" value="KAI6651698.1"/>
    <property type="molecule type" value="Genomic_DNA"/>
</dbReference>
<gene>
    <name evidence="4" type="ORF">LOD99_4946</name>
</gene>
<organism evidence="4 5">
    <name type="scientific">Oopsacas minuta</name>
    <dbReference type="NCBI Taxonomy" id="111878"/>
    <lineage>
        <taxon>Eukaryota</taxon>
        <taxon>Metazoa</taxon>
        <taxon>Porifera</taxon>
        <taxon>Hexactinellida</taxon>
        <taxon>Hexasterophora</taxon>
        <taxon>Lyssacinosida</taxon>
        <taxon>Leucopsacidae</taxon>
        <taxon>Oopsacas</taxon>
    </lineage>
</organism>